<protein>
    <submittedName>
        <fullName evidence="2">Uncharacterized protein</fullName>
    </submittedName>
</protein>
<reference evidence="2 3" key="1">
    <citation type="submission" date="2016-10" db="EMBL/GenBank/DDBJ databases">
        <authorList>
            <person name="de Groot N.N."/>
        </authorList>
    </citation>
    <scope>NUCLEOTIDE SEQUENCE [LARGE SCALE GENOMIC DNA]</scope>
    <source>
        <strain evidence="3">KMM 9023,NRIC 0796,JCM 17311,KCTC 23692</strain>
    </source>
</reference>
<dbReference type="RefSeq" id="WP_177220409.1">
    <property type="nucleotide sequence ID" value="NZ_FOYI01000001.1"/>
</dbReference>
<accession>A0A1I6CNW4</accession>
<dbReference type="Proteomes" id="UP000199302">
    <property type="component" value="Unassembled WGS sequence"/>
</dbReference>
<dbReference type="EMBL" id="FOYI01000001">
    <property type="protein sequence ID" value="SFQ94863.1"/>
    <property type="molecule type" value="Genomic_DNA"/>
</dbReference>
<evidence type="ECO:0000313" key="2">
    <source>
        <dbReference type="EMBL" id="SFQ94863.1"/>
    </source>
</evidence>
<gene>
    <name evidence="2" type="ORF">SAMN04515673_101110</name>
</gene>
<keyword evidence="1" id="KW-0472">Membrane</keyword>
<feature type="transmembrane region" description="Helical" evidence="1">
    <location>
        <begin position="219"/>
        <end position="240"/>
    </location>
</feature>
<organism evidence="2 3">
    <name type="scientific">Poseidonocella sedimentorum</name>
    <dbReference type="NCBI Taxonomy" id="871652"/>
    <lineage>
        <taxon>Bacteria</taxon>
        <taxon>Pseudomonadati</taxon>
        <taxon>Pseudomonadota</taxon>
        <taxon>Alphaproteobacteria</taxon>
        <taxon>Rhodobacterales</taxon>
        <taxon>Roseobacteraceae</taxon>
        <taxon>Poseidonocella</taxon>
    </lineage>
</organism>
<dbReference type="STRING" id="871652.SAMN04515673_101110"/>
<keyword evidence="3" id="KW-1185">Reference proteome</keyword>
<keyword evidence="1" id="KW-1133">Transmembrane helix</keyword>
<feature type="transmembrane region" description="Helical" evidence="1">
    <location>
        <begin position="260"/>
        <end position="282"/>
    </location>
</feature>
<evidence type="ECO:0000313" key="3">
    <source>
        <dbReference type="Proteomes" id="UP000199302"/>
    </source>
</evidence>
<dbReference type="AlphaFoldDB" id="A0A1I6CNW4"/>
<feature type="transmembrane region" description="Helical" evidence="1">
    <location>
        <begin position="63"/>
        <end position="83"/>
    </location>
</feature>
<name>A0A1I6CNW4_9RHOB</name>
<proteinExistence type="predicted"/>
<feature type="transmembrane region" description="Helical" evidence="1">
    <location>
        <begin position="95"/>
        <end position="114"/>
    </location>
</feature>
<keyword evidence="1" id="KW-0812">Transmembrane</keyword>
<sequence length="346" mass="37297">MRGTGFSRSDVRPIHFLIMAGPLLLFMLNPLIIQRIGVPVLPVDASILRADGDFLEAAGRSRFFAGCLFMSMIVVLALVAFAVELAGPLTRRSRALALGVFALTQIPVWTSILAHQRAGEAVWRSYHQLGDGVMAAVLARGRVPVCEEGARLLGVFPCGPEPGLTLFRTLLDLLNALSGAGVAALVLGMILCLGRPRPPAGIPARVYHLGRAQLVSRRFLYLAGLLLTSGMFVTISWMHWPLPLVRPELRADYRAVLDALLLYSGVFYTMLILIGFGPVLLVQARQADRLAMEALREGGAAIPSVRDLQRWKEEAGLAVSEVQMLQNLLAAGAPLMAGVAGSFAPF</sequence>
<feature type="transmembrane region" description="Helical" evidence="1">
    <location>
        <begin position="173"/>
        <end position="193"/>
    </location>
</feature>
<evidence type="ECO:0000256" key="1">
    <source>
        <dbReference type="SAM" id="Phobius"/>
    </source>
</evidence>
<feature type="transmembrane region" description="Helical" evidence="1">
    <location>
        <begin position="12"/>
        <end position="33"/>
    </location>
</feature>